<keyword evidence="2" id="KW-1185">Reference proteome</keyword>
<dbReference type="Proteomes" id="UP000799436">
    <property type="component" value="Unassembled WGS sequence"/>
</dbReference>
<proteinExistence type="predicted"/>
<accession>A0A6G1LN22</accession>
<reference evidence="1" key="1">
    <citation type="journal article" date="2020" name="Stud. Mycol.">
        <title>101 Dothideomycetes genomes: a test case for predicting lifestyles and emergence of pathogens.</title>
        <authorList>
            <person name="Haridas S."/>
            <person name="Albert R."/>
            <person name="Binder M."/>
            <person name="Bloem J."/>
            <person name="Labutti K."/>
            <person name="Salamov A."/>
            <person name="Andreopoulos B."/>
            <person name="Baker S."/>
            <person name="Barry K."/>
            <person name="Bills G."/>
            <person name="Bluhm B."/>
            <person name="Cannon C."/>
            <person name="Castanera R."/>
            <person name="Culley D."/>
            <person name="Daum C."/>
            <person name="Ezra D."/>
            <person name="Gonzalez J."/>
            <person name="Henrissat B."/>
            <person name="Kuo A."/>
            <person name="Liang C."/>
            <person name="Lipzen A."/>
            <person name="Lutzoni F."/>
            <person name="Magnuson J."/>
            <person name="Mondo S."/>
            <person name="Nolan M."/>
            <person name="Ohm R."/>
            <person name="Pangilinan J."/>
            <person name="Park H.-J."/>
            <person name="Ramirez L."/>
            <person name="Alfaro M."/>
            <person name="Sun H."/>
            <person name="Tritt A."/>
            <person name="Yoshinaga Y."/>
            <person name="Zwiers L.-H."/>
            <person name="Turgeon B."/>
            <person name="Goodwin S."/>
            <person name="Spatafora J."/>
            <person name="Crous P."/>
            <person name="Grigoriev I."/>
        </authorList>
    </citation>
    <scope>NUCLEOTIDE SEQUENCE</scope>
    <source>
        <strain evidence="1">CBS 116005</strain>
    </source>
</reference>
<gene>
    <name evidence="1" type="ORF">EJ03DRAFT_322798</name>
</gene>
<organism evidence="1 2">
    <name type="scientific">Teratosphaeria nubilosa</name>
    <dbReference type="NCBI Taxonomy" id="161662"/>
    <lineage>
        <taxon>Eukaryota</taxon>
        <taxon>Fungi</taxon>
        <taxon>Dikarya</taxon>
        <taxon>Ascomycota</taxon>
        <taxon>Pezizomycotina</taxon>
        <taxon>Dothideomycetes</taxon>
        <taxon>Dothideomycetidae</taxon>
        <taxon>Mycosphaerellales</taxon>
        <taxon>Teratosphaeriaceae</taxon>
        <taxon>Teratosphaeria</taxon>
    </lineage>
</organism>
<dbReference type="EMBL" id="ML995808">
    <property type="protein sequence ID" value="KAF2774206.1"/>
    <property type="molecule type" value="Genomic_DNA"/>
</dbReference>
<protein>
    <submittedName>
        <fullName evidence="1">Uncharacterized protein</fullName>
    </submittedName>
</protein>
<evidence type="ECO:0000313" key="2">
    <source>
        <dbReference type="Proteomes" id="UP000799436"/>
    </source>
</evidence>
<evidence type="ECO:0000313" key="1">
    <source>
        <dbReference type="EMBL" id="KAF2774206.1"/>
    </source>
</evidence>
<dbReference type="AlphaFoldDB" id="A0A6G1LN22"/>
<sequence>MCFSGFEQRDWQWASAGVLLSAFVKKHACLAAVRRWGPVMAKMWRSSRAKAMVVQR</sequence>
<name>A0A6G1LN22_9PEZI</name>